<evidence type="ECO:0000313" key="3">
    <source>
        <dbReference type="Proteomes" id="UP000053947"/>
    </source>
</evidence>
<comment type="caution">
    <text evidence="2">The sequence shown here is derived from an EMBL/GenBank/DDBJ whole genome shotgun (WGS) entry which is preliminary data.</text>
</comment>
<dbReference type="EMBL" id="LFDV01000002">
    <property type="protein sequence ID" value="KTB47729.1"/>
    <property type="molecule type" value="Genomic_DNA"/>
</dbReference>
<dbReference type="AlphaFoldDB" id="A0A0W0GGR2"/>
<keyword evidence="1" id="KW-0472">Membrane</keyword>
<accession>A0A0W0GGR2</accession>
<reference evidence="2 3" key="1">
    <citation type="submission" date="2015-06" db="EMBL/GenBank/DDBJ databases">
        <title>Genome sequence of the organohalide-respiring Dehalogenimonas alkenigignens type strain (IP3-3T).</title>
        <authorList>
            <person name="Key T.A."/>
            <person name="Richmond D.P."/>
            <person name="Bowman K.S."/>
            <person name="Cho Y.-J."/>
            <person name="Chun J."/>
            <person name="da Costa M.S."/>
            <person name="Rainey F.A."/>
            <person name="Moe W.M."/>
        </authorList>
    </citation>
    <scope>NUCLEOTIDE SEQUENCE [LARGE SCALE GENOMIC DNA]</scope>
    <source>
        <strain evidence="2 3">IP3-3</strain>
    </source>
</reference>
<dbReference type="Proteomes" id="UP000053947">
    <property type="component" value="Unassembled WGS sequence"/>
</dbReference>
<evidence type="ECO:0000256" key="1">
    <source>
        <dbReference type="SAM" id="Phobius"/>
    </source>
</evidence>
<evidence type="ECO:0000313" key="2">
    <source>
        <dbReference type="EMBL" id="KTB47729.1"/>
    </source>
</evidence>
<feature type="transmembrane region" description="Helical" evidence="1">
    <location>
        <begin position="6"/>
        <end position="26"/>
    </location>
</feature>
<organism evidence="2 3">
    <name type="scientific">Dehalogenimonas alkenigignens</name>
    <dbReference type="NCBI Taxonomy" id="1217799"/>
    <lineage>
        <taxon>Bacteria</taxon>
        <taxon>Bacillati</taxon>
        <taxon>Chloroflexota</taxon>
        <taxon>Dehalococcoidia</taxon>
        <taxon>Dehalococcoidales</taxon>
        <taxon>Dehalococcoidaceae</taxon>
        <taxon>Dehalogenimonas</taxon>
    </lineage>
</organism>
<name>A0A0W0GGR2_9CHLR</name>
<keyword evidence="3" id="KW-1185">Reference proteome</keyword>
<gene>
    <name evidence="2" type="ORF">DEALK_05740</name>
</gene>
<protein>
    <submittedName>
        <fullName evidence="2">Uncharacterized protein</fullName>
    </submittedName>
</protein>
<proteinExistence type="predicted"/>
<dbReference type="STRING" id="1217799.DEALK_05740"/>
<sequence length="41" mass="4727">MFLKILVLMISPAPVIYVWTAVIRGIDKHDTGLYNKPKVRE</sequence>
<keyword evidence="1" id="KW-0812">Transmembrane</keyword>
<keyword evidence="1" id="KW-1133">Transmembrane helix</keyword>